<dbReference type="Pfam" id="PF13193">
    <property type="entry name" value="AMP-binding_C"/>
    <property type="match status" value="1"/>
</dbReference>
<reference evidence="5" key="1">
    <citation type="submission" date="2022-01" db="EMBL/GenBank/DDBJ databases">
        <authorList>
            <person name="Karlyshev A.V."/>
            <person name="Jaspars M."/>
        </authorList>
    </citation>
    <scope>NUCLEOTIDE SEQUENCE</scope>
    <source>
        <strain evidence="5">AGSA3-2</strain>
    </source>
</reference>
<dbReference type="GO" id="GO:0031956">
    <property type="term" value="F:medium-chain fatty acid-CoA ligase activity"/>
    <property type="evidence" value="ECO:0007669"/>
    <property type="project" value="TreeGrafter"/>
</dbReference>
<evidence type="ECO:0000256" key="2">
    <source>
        <dbReference type="ARBA" id="ARBA00022598"/>
    </source>
</evidence>
<feature type="domain" description="AMP-dependent synthetase/ligase" evidence="3">
    <location>
        <begin position="6"/>
        <end position="342"/>
    </location>
</feature>
<evidence type="ECO:0000259" key="3">
    <source>
        <dbReference type="Pfam" id="PF00501"/>
    </source>
</evidence>
<dbReference type="Gene3D" id="3.40.50.12780">
    <property type="entry name" value="N-terminal domain of ligase-like"/>
    <property type="match status" value="1"/>
</dbReference>
<organism evidence="5 6">
    <name type="scientific">Alloalcanivorax xenomutans</name>
    <dbReference type="NCBI Taxonomy" id="1094342"/>
    <lineage>
        <taxon>Bacteria</taxon>
        <taxon>Pseudomonadati</taxon>
        <taxon>Pseudomonadota</taxon>
        <taxon>Gammaproteobacteria</taxon>
        <taxon>Oceanospirillales</taxon>
        <taxon>Alcanivoracaceae</taxon>
        <taxon>Alloalcanivorax</taxon>
    </lineage>
</organism>
<dbReference type="AlphaFoldDB" id="A0A9Q3W397"/>
<dbReference type="PANTHER" id="PTHR43201:SF5">
    <property type="entry name" value="MEDIUM-CHAIN ACYL-COA LIGASE ACSF2, MITOCHONDRIAL"/>
    <property type="match status" value="1"/>
</dbReference>
<dbReference type="RefSeq" id="WP_233925980.1">
    <property type="nucleotide sequence ID" value="NZ_JAJVKT010000017.1"/>
</dbReference>
<evidence type="ECO:0000256" key="1">
    <source>
        <dbReference type="ARBA" id="ARBA00006432"/>
    </source>
</evidence>
<dbReference type="SUPFAM" id="SSF56801">
    <property type="entry name" value="Acetyl-CoA synthetase-like"/>
    <property type="match status" value="1"/>
</dbReference>
<keyword evidence="2" id="KW-0436">Ligase</keyword>
<dbReference type="Pfam" id="PF00501">
    <property type="entry name" value="AMP-binding"/>
    <property type="match status" value="1"/>
</dbReference>
<dbReference type="InterPro" id="IPR000873">
    <property type="entry name" value="AMP-dep_synth/lig_dom"/>
</dbReference>
<dbReference type="InterPro" id="IPR042099">
    <property type="entry name" value="ANL_N_sf"/>
</dbReference>
<accession>A0A9Q3W397</accession>
<dbReference type="PROSITE" id="PS00455">
    <property type="entry name" value="AMP_BINDING"/>
    <property type="match status" value="1"/>
</dbReference>
<dbReference type="PANTHER" id="PTHR43201">
    <property type="entry name" value="ACYL-COA SYNTHETASE"/>
    <property type="match status" value="1"/>
</dbReference>
<name>A0A9Q3W397_9GAMM</name>
<evidence type="ECO:0000259" key="4">
    <source>
        <dbReference type="Pfam" id="PF13193"/>
    </source>
</evidence>
<evidence type="ECO:0000313" key="5">
    <source>
        <dbReference type="EMBL" id="MCE7509810.1"/>
    </source>
</evidence>
<dbReference type="EMBL" id="JAJVKT010000017">
    <property type="protein sequence ID" value="MCE7509810.1"/>
    <property type="molecule type" value="Genomic_DNA"/>
</dbReference>
<protein>
    <submittedName>
        <fullName evidence="5">AMP-binding protein</fullName>
    </submittedName>
</protein>
<proteinExistence type="inferred from homology"/>
<dbReference type="GO" id="GO:0006631">
    <property type="term" value="P:fatty acid metabolic process"/>
    <property type="evidence" value="ECO:0007669"/>
    <property type="project" value="TreeGrafter"/>
</dbReference>
<comment type="caution">
    <text evidence="5">The sequence shown here is derived from an EMBL/GenBank/DDBJ whole genome shotgun (WGS) entry which is preliminary data.</text>
</comment>
<keyword evidence="6" id="KW-1185">Reference proteome</keyword>
<evidence type="ECO:0000313" key="6">
    <source>
        <dbReference type="Proteomes" id="UP001107961"/>
    </source>
</evidence>
<dbReference type="InterPro" id="IPR025110">
    <property type="entry name" value="AMP-bd_C"/>
</dbReference>
<dbReference type="Proteomes" id="UP001107961">
    <property type="component" value="Unassembled WGS sequence"/>
</dbReference>
<comment type="similarity">
    <text evidence="1">Belongs to the ATP-dependent AMP-binding enzyme family.</text>
</comment>
<dbReference type="InterPro" id="IPR020845">
    <property type="entry name" value="AMP-binding_CS"/>
</dbReference>
<gene>
    <name evidence="5" type="ORF">LZG35_14290</name>
</gene>
<feature type="domain" description="AMP-binding enzyme C-terminal" evidence="4">
    <location>
        <begin position="400"/>
        <end position="475"/>
    </location>
</feature>
<dbReference type="Gene3D" id="3.30.300.30">
    <property type="match status" value="1"/>
</dbReference>
<dbReference type="InterPro" id="IPR045851">
    <property type="entry name" value="AMP-bd_C_sf"/>
</dbReference>
<sequence>MTADLVFEDRLIGGEELDLRARRLAGGLTGLGVGEGDVVAVMVKNHPAFIDLMLACQVLGAHYCPINWHFRSAEAEHILRDSGARALIIEEGFLREIAEIIPAALSVIAIDGDNGDPPDYESWLSRQPEYSGEVRAPRGMMPYTSGTTGKPKGVCRLPLGPEHPPAMQALSEQAWGVKAGVRTLMPAPLYHSAPNSMTLQTLLHGDLLVLTRKFDAEDILRLIQRHGITTVYLVPIMYVRLLRLPESVKNQYDISSVRFVASTGASCAPELKAAMLAWWGEVIYETYASSETGMLTVQTPEGARIKPGSVGKPVLNAEIKIVGDDGKECPIGETGVIYGRQPAYPDFTYQNNPAARAKAGLGALITVGDVGYVDEDGYLYVCDRVSDMVISGGVNIYPAEIEHALLELPEVLDCAVFGIPDQEYGESLVGLVKCTGGADQVMENIRNYLVGRLANYKIPRDIRIVDDLPRDDNGKVSKRKLKQEFAES</sequence>